<dbReference type="EMBL" id="JASPKZ010007636">
    <property type="protein sequence ID" value="KAJ9583239.1"/>
    <property type="molecule type" value="Genomic_DNA"/>
</dbReference>
<accession>A0AAD7ZM40</accession>
<proteinExistence type="predicted"/>
<gene>
    <name evidence="1" type="ORF">L9F63_022410</name>
</gene>
<evidence type="ECO:0000313" key="2">
    <source>
        <dbReference type="Proteomes" id="UP001233999"/>
    </source>
</evidence>
<dbReference type="Proteomes" id="UP001233999">
    <property type="component" value="Unassembled WGS sequence"/>
</dbReference>
<dbReference type="AlphaFoldDB" id="A0AAD7ZM40"/>
<keyword evidence="2" id="KW-1185">Reference proteome</keyword>
<reference evidence="1" key="1">
    <citation type="journal article" date="2023" name="IScience">
        <title>Live-bearing cockroach genome reveals convergent evolutionary mechanisms linked to viviparity in insects and beyond.</title>
        <authorList>
            <person name="Fouks B."/>
            <person name="Harrison M.C."/>
            <person name="Mikhailova A.A."/>
            <person name="Marchal E."/>
            <person name="English S."/>
            <person name="Carruthers M."/>
            <person name="Jennings E.C."/>
            <person name="Chiamaka E.L."/>
            <person name="Frigard R.A."/>
            <person name="Pippel M."/>
            <person name="Attardo G.M."/>
            <person name="Benoit J.B."/>
            <person name="Bornberg-Bauer E."/>
            <person name="Tobe S.S."/>
        </authorList>
    </citation>
    <scope>NUCLEOTIDE SEQUENCE</scope>
    <source>
        <strain evidence="1">Stay&amp;Tobe</strain>
    </source>
</reference>
<name>A0AAD7ZM40_DIPPU</name>
<sequence length="325" mass="37549">SATMIKPDKTRFFEDHYFIQKCTRDHPSSLPRLPTIEIHIISLDLDGHGYETNQAFSISTADDEGFQKITLDLNSGRAVFHEQHLYICAQYKIQPRKRYSSFDTLRAMTNSLIKTRFLRVLGKNQISSPGTPDDDGRFSMLYIKDPRRFYTLQALINSLIKTRFLKRCVKKIRLVTFPRTYKNVLLIIAVMDTKCIGFHEQNRLHFVPKIQLVKGSFVHLDIKHTSIKIPRVYTLRALINSLIKQDFLKSIGEKISSYNASLTNSPSVNNFEVIAICFYSVTSTNQVFSIAPDDDGRLQHIKRYSSFDIYETDQLPDKNKISLKI</sequence>
<comment type="caution">
    <text evidence="1">The sequence shown here is derived from an EMBL/GenBank/DDBJ whole genome shotgun (WGS) entry which is preliminary data.</text>
</comment>
<feature type="non-terminal residue" evidence="1">
    <location>
        <position position="325"/>
    </location>
</feature>
<feature type="non-terminal residue" evidence="1">
    <location>
        <position position="1"/>
    </location>
</feature>
<protein>
    <submittedName>
        <fullName evidence="1">Uncharacterized protein</fullName>
    </submittedName>
</protein>
<reference evidence="1" key="2">
    <citation type="submission" date="2023-05" db="EMBL/GenBank/DDBJ databases">
        <authorList>
            <person name="Fouks B."/>
        </authorList>
    </citation>
    <scope>NUCLEOTIDE SEQUENCE</scope>
    <source>
        <strain evidence="1">Stay&amp;Tobe</strain>
        <tissue evidence="1">Testes</tissue>
    </source>
</reference>
<organism evidence="1 2">
    <name type="scientific">Diploptera punctata</name>
    <name type="common">Pacific beetle cockroach</name>
    <dbReference type="NCBI Taxonomy" id="6984"/>
    <lineage>
        <taxon>Eukaryota</taxon>
        <taxon>Metazoa</taxon>
        <taxon>Ecdysozoa</taxon>
        <taxon>Arthropoda</taxon>
        <taxon>Hexapoda</taxon>
        <taxon>Insecta</taxon>
        <taxon>Pterygota</taxon>
        <taxon>Neoptera</taxon>
        <taxon>Polyneoptera</taxon>
        <taxon>Dictyoptera</taxon>
        <taxon>Blattodea</taxon>
        <taxon>Blaberoidea</taxon>
        <taxon>Blaberidae</taxon>
        <taxon>Diplopterinae</taxon>
        <taxon>Diploptera</taxon>
    </lineage>
</organism>
<evidence type="ECO:0000313" key="1">
    <source>
        <dbReference type="EMBL" id="KAJ9583239.1"/>
    </source>
</evidence>